<comment type="caution">
    <text evidence="1">The sequence shown here is derived from an EMBL/GenBank/DDBJ whole genome shotgun (WGS) entry which is preliminary data.</text>
</comment>
<dbReference type="Proteomes" id="UP000324222">
    <property type="component" value="Unassembled WGS sequence"/>
</dbReference>
<reference evidence="1 2" key="1">
    <citation type="submission" date="2019-05" db="EMBL/GenBank/DDBJ databases">
        <title>Another draft genome of Portunus trituberculatus and its Hox gene families provides insights of decapod evolution.</title>
        <authorList>
            <person name="Jeong J.-H."/>
            <person name="Song I."/>
            <person name="Kim S."/>
            <person name="Choi T."/>
            <person name="Kim D."/>
            <person name="Ryu S."/>
            <person name="Kim W."/>
        </authorList>
    </citation>
    <scope>NUCLEOTIDE SEQUENCE [LARGE SCALE GENOMIC DNA]</scope>
    <source>
        <tissue evidence="1">Muscle</tissue>
    </source>
</reference>
<accession>A0A5B7DA14</accession>
<gene>
    <name evidence="1" type="ORF">E2C01_010976</name>
</gene>
<dbReference type="AlphaFoldDB" id="A0A5B7DA14"/>
<evidence type="ECO:0000313" key="2">
    <source>
        <dbReference type="Proteomes" id="UP000324222"/>
    </source>
</evidence>
<dbReference type="EMBL" id="VSRR010000647">
    <property type="protein sequence ID" value="MPC18102.1"/>
    <property type="molecule type" value="Genomic_DNA"/>
</dbReference>
<sequence length="60" mass="6916">MPMECANQVRQVRSYSLQKPSSQQTQNYNLTWLSPEVDFGTVQRNIHGQNYLSLSLSFGH</sequence>
<protein>
    <submittedName>
        <fullName evidence="1">Uncharacterized protein</fullName>
    </submittedName>
</protein>
<organism evidence="1 2">
    <name type="scientific">Portunus trituberculatus</name>
    <name type="common">Swimming crab</name>
    <name type="synonym">Neptunus trituberculatus</name>
    <dbReference type="NCBI Taxonomy" id="210409"/>
    <lineage>
        <taxon>Eukaryota</taxon>
        <taxon>Metazoa</taxon>
        <taxon>Ecdysozoa</taxon>
        <taxon>Arthropoda</taxon>
        <taxon>Crustacea</taxon>
        <taxon>Multicrustacea</taxon>
        <taxon>Malacostraca</taxon>
        <taxon>Eumalacostraca</taxon>
        <taxon>Eucarida</taxon>
        <taxon>Decapoda</taxon>
        <taxon>Pleocyemata</taxon>
        <taxon>Brachyura</taxon>
        <taxon>Eubrachyura</taxon>
        <taxon>Portunoidea</taxon>
        <taxon>Portunidae</taxon>
        <taxon>Portuninae</taxon>
        <taxon>Portunus</taxon>
    </lineage>
</organism>
<name>A0A5B7DA14_PORTR</name>
<evidence type="ECO:0000313" key="1">
    <source>
        <dbReference type="EMBL" id="MPC18102.1"/>
    </source>
</evidence>
<keyword evidence="2" id="KW-1185">Reference proteome</keyword>
<proteinExistence type="predicted"/>